<reference evidence="9 10" key="1">
    <citation type="submission" date="2016-02" db="EMBL/GenBank/DDBJ databases">
        <authorList>
            <person name="Wen L."/>
            <person name="He K."/>
            <person name="Yang H."/>
        </authorList>
    </citation>
    <scope>NUCLEOTIDE SEQUENCE [LARGE SCALE GENOMIC DNA]</scope>
    <source>
        <strain evidence="9">ShG14-8</strain>
    </source>
</reference>
<feature type="transmembrane region" description="Helical" evidence="7">
    <location>
        <begin position="41"/>
        <end position="63"/>
    </location>
</feature>
<keyword evidence="5 7" id="KW-0975">Bacterial flagellum</keyword>
<evidence type="ECO:0000256" key="7">
    <source>
        <dbReference type="RuleBase" id="RU362064"/>
    </source>
</evidence>
<evidence type="ECO:0000256" key="6">
    <source>
        <dbReference type="ARBA" id="ARBA00037937"/>
    </source>
</evidence>
<keyword evidence="1 7" id="KW-1003">Cell membrane</keyword>
<evidence type="ECO:0000313" key="10">
    <source>
        <dbReference type="Proteomes" id="UP000070578"/>
    </source>
</evidence>
<dbReference type="Proteomes" id="UP000070578">
    <property type="component" value="Unassembled WGS sequence"/>
</dbReference>
<dbReference type="GO" id="GO:0009425">
    <property type="term" value="C:bacterial-type flagellum basal body"/>
    <property type="evidence" value="ECO:0007669"/>
    <property type="project" value="UniProtKB-SubCell"/>
</dbReference>
<dbReference type="PANTHER" id="PTHR38766:SF1">
    <property type="entry name" value="FLAGELLAR PROTEIN FLIO"/>
    <property type="match status" value="1"/>
</dbReference>
<feature type="chain" id="PRO_5007484053" description="Flagellar protein" evidence="8">
    <location>
        <begin position="23"/>
        <end position="149"/>
    </location>
</feature>
<protein>
    <recommendedName>
        <fullName evidence="7">Flagellar protein</fullName>
    </recommendedName>
</protein>
<organism evidence="9 10">
    <name type="scientific">Candidatus Gallionella acididurans</name>
    <dbReference type="NCBI Taxonomy" id="1796491"/>
    <lineage>
        <taxon>Bacteria</taxon>
        <taxon>Pseudomonadati</taxon>
        <taxon>Pseudomonadota</taxon>
        <taxon>Betaproteobacteria</taxon>
        <taxon>Nitrosomonadales</taxon>
        <taxon>Gallionellaceae</taxon>
        <taxon>Gallionella</taxon>
    </lineage>
</organism>
<sequence length="149" mass="15959">MRTFIRSMPVGITLAISSPAFADVVAHPPLPSPVPAVGSGSILQIIFSLLLVLAAIVLVAWLLKRMNVTRQGPGNLLKVIGGVAVGQRERVVLVEIENTWLVVGVGPGQIRTLHTMQKSDHVDTGTPIAAQAIPFNAWLKKFIEKRDAA</sequence>
<dbReference type="EMBL" id="LSLI01000002">
    <property type="protein sequence ID" value="KXS33725.1"/>
    <property type="molecule type" value="Genomic_DNA"/>
</dbReference>
<dbReference type="InterPro" id="IPR052205">
    <property type="entry name" value="FliO/MopB"/>
</dbReference>
<name>A0A139BYA2_9PROT</name>
<comment type="caution">
    <text evidence="9">The sequence shown here is derived from an EMBL/GenBank/DDBJ whole genome shotgun (WGS) entry which is preliminary data.</text>
</comment>
<dbReference type="NCBIfam" id="TIGR03500">
    <property type="entry name" value="FliO_TIGR"/>
    <property type="match status" value="1"/>
</dbReference>
<keyword evidence="2 7" id="KW-0812">Transmembrane</keyword>
<dbReference type="AlphaFoldDB" id="A0A139BYA2"/>
<keyword evidence="8" id="KW-0732">Signal</keyword>
<evidence type="ECO:0000256" key="8">
    <source>
        <dbReference type="SAM" id="SignalP"/>
    </source>
</evidence>
<dbReference type="GO" id="GO:0005886">
    <property type="term" value="C:plasma membrane"/>
    <property type="evidence" value="ECO:0007669"/>
    <property type="project" value="UniProtKB-SubCell"/>
</dbReference>
<evidence type="ECO:0000256" key="4">
    <source>
        <dbReference type="ARBA" id="ARBA00023136"/>
    </source>
</evidence>
<comment type="subcellular location">
    <subcellularLocation>
        <location evidence="7">Cell membrane</location>
    </subcellularLocation>
    <subcellularLocation>
        <location evidence="7">Bacterial flagellum basal body</location>
    </subcellularLocation>
</comment>
<accession>A0A139BYA2</accession>
<keyword evidence="4 7" id="KW-0472">Membrane</keyword>
<dbReference type="PANTHER" id="PTHR38766">
    <property type="entry name" value="FLAGELLAR PROTEIN FLIO"/>
    <property type="match status" value="1"/>
</dbReference>
<proteinExistence type="inferred from homology"/>
<evidence type="ECO:0000256" key="1">
    <source>
        <dbReference type="ARBA" id="ARBA00022475"/>
    </source>
</evidence>
<evidence type="ECO:0000256" key="5">
    <source>
        <dbReference type="ARBA" id="ARBA00023143"/>
    </source>
</evidence>
<evidence type="ECO:0000256" key="3">
    <source>
        <dbReference type="ARBA" id="ARBA00022989"/>
    </source>
</evidence>
<dbReference type="Pfam" id="PF04347">
    <property type="entry name" value="FliO"/>
    <property type="match status" value="1"/>
</dbReference>
<gene>
    <name evidence="9" type="ORF">AWT59_0115</name>
</gene>
<keyword evidence="9" id="KW-0966">Cell projection</keyword>
<reference evidence="9 10" key="2">
    <citation type="submission" date="2016-03" db="EMBL/GenBank/DDBJ databases">
        <title>New uncultured bacterium of the family Gallionellaceae from acid mine drainage: description and reconstruction of genome based on metagenomic analysis of microbial community.</title>
        <authorList>
            <person name="Kadnikov V."/>
            <person name="Ivasenko D."/>
            <person name="Beletsky A."/>
            <person name="Mardanov A."/>
            <person name="Danilova E."/>
            <person name="Pimenov N."/>
            <person name="Karnachuk O."/>
            <person name="Ravin N."/>
        </authorList>
    </citation>
    <scope>NUCLEOTIDE SEQUENCE [LARGE SCALE GENOMIC DNA]</scope>
    <source>
        <strain evidence="9">ShG14-8</strain>
    </source>
</reference>
<dbReference type="GO" id="GO:0044781">
    <property type="term" value="P:bacterial-type flagellum organization"/>
    <property type="evidence" value="ECO:0007669"/>
    <property type="project" value="UniProtKB-UniRule"/>
</dbReference>
<evidence type="ECO:0000256" key="2">
    <source>
        <dbReference type="ARBA" id="ARBA00022692"/>
    </source>
</evidence>
<feature type="signal peptide" evidence="8">
    <location>
        <begin position="1"/>
        <end position="22"/>
    </location>
</feature>
<dbReference type="InterPro" id="IPR022781">
    <property type="entry name" value="Flagellar_biosynth_FliO"/>
</dbReference>
<evidence type="ECO:0000313" key="9">
    <source>
        <dbReference type="EMBL" id="KXS33725.1"/>
    </source>
</evidence>
<keyword evidence="3 7" id="KW-1133">Transmembrane helix</keyword>
<keyword evidence="9" id="KW-0969">Cilium</keyword>
<comment type="similarity">
    <text evidence="6 7">Belongs to the FliO/MopB family.</text>
</comment>
<keyword evidence="9" id="KW-0282">Flagellum</keyword>